<sequence length="381" mass="43705">MNENLSSKRTPSFRASQSNHSLHSDNVLTRKRERDKENQRRKREREREYIAGLESIINDLEQKLEDAVFHRYRSKATSNSQSPALDSRSASDSRCHSRDKPENHLAVASLSPTNGIETALSLCEPSVAPVFPGDSPPTQSCSPDDSVVVSIAVLRKLFAAPEWARAPSWNLARPSPNYRFLRRGEAFAPLSAHLRADPGMEAACPPYPKVLDLFFGGSSNLLANFVHSEISGLPLLPPEKFASMYIIYLYLRWLVWPSEDNFLRFPEQYRPTMLQLVQDHHLSFDLLPWPQMRDNFIRHRSEYDLKHVLGLFCCMFRIRGCSGSDFITRTNDGEPQAKDDFIRRTMDSSCWCLLEEFWIEYPELVENLDLGLMLQRDSLVL</sequence>
<feature type="region of interest" description="Disordered" evidence="1">
    <location>
        <begin position="1"/>
        <end position="45"/>
    </location>
</feature>
<protein>
    <recommendedName>
        <fullName evidence="4">BZIP transcription factor</fullName>
    </recommendedName>
</protein>
<evidence type="ECO:0008006" key="4">
    <source>
        <dbReference type="Google" id="ProtNLM"/>
    </source>
</evidence>
<feature type="compositionally biased region" description="Polar residues" evidence="1">
    <location>
        <begin position="75"/>
        <end position="88"/>
    </location>
</feature>
<feature type="compositionally biased region" description="Basic and acidic residues" evidence="1">
    <location>
        <begin position="28"/>
        <end position="38"/>
    </location>
</feature>
<evidence type="ECO:0000313" key="3">
    <source>
        <dbReference type="Proteomes" id="UP001610563"/>
    </source>
</evidence>
<accession>A0ABR4G4M7</accession>
<dbReference type="EMBL" id="JBFTWV010000051">
    <property type="protein sequence ID" value="KAL2793954.1"/>
    <property type="molecule type" value="Genomic_DNA"/>
</dbReference>
<dbReference type="InterPro" id="IPR021833">
    <property type="entry name" value="DUF3425"/>
</dbReference>
<dbReference type="PANTHER" id="PTHR37012:SF6">
    <property type="entry name" value="BZIP TRANSCRIPTION FACTOR"/>
    <property type="match status" value="1"/>
</dbReference>
<comment type="caution">
    <text evidence="2">The sequence shown here is derived from an EMBL/GenBank/DDBJ whole genome shotgun (WGS) entry which is preliminary data.</text>
</comment>
<dbReference type="Proteomes" id="UP001610563">
    <property type="component" value="Unassembled WGS sequence"/>
</dbReference>
<evidence type="ECO:0000256" key="1">
    <source>
        <dbReference type="SAM" id="MobiDB-lite"/>
    </source>
</evidence>
<feature type="region of interest" description="Disordered" evidence="1">
    <location>
        <begin position="74"/>
        <end position="105"/>
    </location>
</feature>
<reference evidence="2 3" key="1">
    <citation type="submission" date="2024-07" db="EMBL/GenBank/DDBJ databases">
        <title>Section-level genome sequencing and comparative genomics of Aspergillus sections Usti and Cavernicolus.</title>
        <authorList>
            <consortium name="Lawrence Berkeley National Laboratory"/>
            <person name="Nybo J.L."/>
            <person name="Vesth T.C."/>
            <person name="Theobald S."/>
            <person name="Frisvad J.C."/>
            <person name="Larsen T.O."/>
            <person name="Kjaerboelling I."/>
            <person name="Rothschild-Mancinelli K."/>
            <person name="Lyhne E.K."/>
            <person name="Kogle M.E."/>
            <person name="Barry K."/>
            <person name="Clum A."/>
            <person name="Na H."/>
            <person name="Ledsgaard L."/>
            <person name="Lin J."/>
            <person name="Lipzen A."/>
            <person name="Kuo A."/>
            <person name="Riley R."/>
            <person name="Mondo S."/>
            <person name="Labutti K."/>
            <person name="Haridas S."/>
            <person name="Pangalinan J."/>
            <person name="Salamov A.A."/>
            <person name="Simmons B.A."/>
            <person name="Magnuson J.K."/>
            <person name="Chen J."/>
            <person name="Drula E."/>
            <person name="Henrissat B."/>
            <person name="Wiebenga A."/>
            <person name="Lubbers R.J."/>
            <person name="Gomes A.C."/>
            <person name="Makela M.R."/>
            <person name="Stajich J."/>
            <person name="Grigoriev I.V."/>
            <person name="Mortensen U.H."/>
            <person name="De Vries R.P."/>
            <person name="Baker S.E."/>
            <person name="Andersen M.R."/>
        </authorList>
    </citation>
    <scope>NUCLEOTIDE SEQUENCE [LARGE SCALE GENOMIC DNA]</scope>
    <source>
        <strain evidence="2 3">CBS 209.92</strain>
    </source>
</reference>
<feature type="compositionally biased region" description="Polar residues" evidence="1">
    <location>
        <begin position="1"/>
        <end position="27"/>
    </location>
</feature>
<proteinExistence type="predicted"/>
<gene>
    <name evidence="2" type="ORF">BJX66DRAFT_305161</name>
</gene>
<dbReference type="Pfam" id="PF11905">
    <property type="entry name" value="DUF3425"/>
    <property type="match status" value="1"/>
</dbReference>
<feature type="compositionally biased region" description="Basic and acidic residues" evidence="1">
    <location>
        <begin position="89"/>
        <end position="103"/>
    </location>
</feature>
<keyword evidence="3" id="KW-1185">Reference proteome</keyword>
<name>A0ABR4G4M7_9EURO</name>
<organism evidence="2 3">
    <name type="scientific">Aspergillus keveii</name>
    <dbReference type="NCBI Taxonomy" id="714993"/>
    <lineage>
        <taxon>Eukaryota</taxon>
        <taxon>Fungi</taxon>
        <taxon>Dikarya</taxon>
        <taxon>Ascomycota</taxon>
        <taxon>Pezizomycotina</taxon>
        <taxon>Eurotiomycetes</taxon>
        <taxon>Eurotiomycetidae</taxon>
        <taxon>Eurotiales</taxon>
        <taxon>Aspergillaceae</taxon>
        <taxon>Aspergillus</taxon>
        <taxon>Aspergillus subgen. Nidulantes</taxon>
    </lineage>
</organism>
<evidence type="ECO:0000313" key="2">
    <source>
        <dbReference type="EMBL" id="KAL2793954.1"/>
    </source>
</evidence>
<dbReference type="PANTHER" id="PTHR37012">
    <property type="entry name" value="B-ZIP TRANSCRIPTION FACTOR (EUROFUNG)-RELATED"/>
    <property type="match status" value="1"/>
</dbReference>